<dbReference type="Proteomes" id="UP000648239">
    <property type="component" value="Unassembled WGS sequence"/>
</dbReference>
<dbReference type="AlphaFoldDB" id="A0A8J6Y240"/>
<evidence type="ECO:0000313" key="2">
    <source>
        <dbReference type="Proteomes" id="UP000648239"/>
    </source>
</evidence>
<dbReference type="InterPro" id="IPR041881">
    <property type="entry name" value="PqqD_sf"/>
</dbReference>
<protein>
    <submittedName>
        <fullName evidence="1">PqqD family protein</fullName>
    </submittedName>
</protein>
<dbReference type="Gene3D" id="1.10.10.1150">
    <property type="entry name" value="Coenzyme PQQ synthesis protein D (PqqD)"/>
    <property type="match status" value="1"/>
</dbReference>
<name>A0A8J6Y240_9BACT</name>
<organism evidence="1 2">
    <name type="scientific">Candidatus Polarisedimenticola svalbardensis</name>
    <dbReference type="NCBI Taxonomy" id="2886004"/>
    <lineage>
        <taxon>Bacteria</taxon>
        <taxon>Pseudomonadati</taxon>
        <taxon>Acidobacteriota</taxon>
        <taxon>Candidatus Polarisedimenticolia</taxon>
        <taxon>Candidatus Polarisedimenticolales</taxon>
        <taxon>Candidatus Polarisedimenticolaceae</taxon>
        <taxon>Candidatus Polarisedimenticola</taxon>
    </lineage>
</organism>
<dbReference type="Pfam" id="PF05402">
    <property type="entry name" value="PqqD"/>
    <property type="match status" value="1"/>
</dbReference>
<sequence length="90" mass="10232">MPQTDCRPVACSAFKSRDLEEEFLFYDSSGDQVHVLNGTAREIFLLCDGNRRPEEIAESMVERFEVEPEQALADVNETVDRLIEIGLLKV</sequence>
<evidence type="ECO:0000313" key="1">
    <source>
        <dbReference type="EMBL" id="MBD3868822.1"/>
    </source>
</evidence>
<gene>
    <name evidence="1" type="ORF">IFK94_11910</name>
</gene>
<accession>A0A8J6Y240</accession>
<proteinExistence type="predicted"/>
<comment type="caution">
    <text evidence="1">The sequence shown here is derived from an EMBL/GenBank/DDBJ whole genome shotgun (WGS) entry which is preliminary data.</text>
</comment>
<dbReference type="EMBL" id="JACXWD010000045">
    <property type="protein sequence ID" value="MBD3868822.1"/>
    <property type="molecule type" value="Genomic_DNA"/>
</dbReference>
<reference evidence="1 2" key="1">
    <citation type="submission" date="2020-08" db="EMBL/GenBank/DDBJ databases">
        <title>Acidobacteriota in marine sediments use diverse sulfur dissimilation pathways.</title>
        <authorList>
            <person name="Wasmund K."/>
        </authorList>
    </citation>
    <scope>NUCLEOTIDE SEQUENCE [LARGE SCALE GENOMIC DNA]</scope>
    <source>
        <strain evidence="1">MAG AM4</strain>
    </source>
</reference>
<dbReference type="InterPro" id="IPR008792">
    <property type="entry name" value="PQQD"/>
</dbReference>